<evidence type="ECO:0000313" key="1">
    <source>
        <dbReference type="EMBL" id="RIE05558.1"/>
    </source>
</evidence>
<dbReference type="Proteomes" id="UP000266328">
    <property type="component" value="Unassembled WGS sequence"/>
</dbReference>
<dbReference type="AlphaFoldDB" id="A0A398CYF6"/>
<dbReference type="InterPro" id="IPR011051">
    <property type="entry name" value="RmlC_Cupin_sf"/>
</dbReference>
<accession>A0A398CYF6</accession>
<protein>
    <submittedName>
        <fullName evidence="1">HutD family protein</fullName>
    </submittedName>
</protein>
<proteinExistence type="predicted"/>
<evidence type="ECO:0000313" key="2">
    <source>
        <dbReference type="Proteomes" id="UP000266328"/>
    </source>
</evidence>
<dbReference type="InterPro" id="IPR014710">
    <property type="entry name" value="RmlC-like_jellyroll"/>
</dbReference>
<reference evidence="1 2" key="1">
    <citation type="submission" date="2018-09" db="EMBL/GenBank/DDBJ databases">
        <title>Discovery and Ecogenomic Context for Candidatus Cryosericales, a Global Caldiserica Order Active in Thawing Permafrost.</title>
        <authorList>
            <person name="Martinez M.A."/>
            <person name="Woodcroft B.J."/>
            <person name="Ignacio Espinoza J.C."/>
            <person name="Zayed A."/>
            <person name="Singleton C.M."/>
            <person name="Boyd J."/>
            <person name="Li Y.-F."/>
            <person name="Purvine S."/>
            <person name="Maughan H."/>
            <person name="Hodgkins S.B."/>
            <person name="Anderson D."/>
            <person name="Sederholm M."/>
            <person name="Temperton B."/>
            <person name="Saleska S.R."/>
            <person name="Tyson G.W."/>
            <person name="Rich V.I."/>
        </authorList>
    </citation>
    <scope>NUCLEOTIDE SEQUENCE [LARGE SCALE GENOMIC DNA]</scope>
    <source>
        <strain evidence="1 2">SMC7</strain>
    </source>
</reference>
<dbReference type="PANTHER" id="PTHR37943">
    <property type="entry name" value="PROTEIN VES"/>
    <property type="match status" value="1"/>
</dbReference>
<dbReference type="SUPFAM" id="SSF51182">
    <property type="entry name" value="RmlC-like cupins"/>
    <property type="match status" value="1"/>
</dbReference>
<name>A0A398CYF6_9BACT</name>
<organism evidence="1 2">
    <name type="scientific">Candidatus Cryosericum terrychapinii</name>
    <dbReference type="NCBI Taxonomy" id="2290919"/>
    <lineage>
        <taxon>Bacteria</taxon>
        <taxon>Pseudomonadati</taxon>
        <taxon>Caldisericota/Cryosericota group</taxon>
        <taxon>Candidatus Cryosericota</taxon>
        <taxon>Candidatus Cryosericia</taxon>
        <taxon>Candidatus Cryosericales</taxon>
        <taxon>Candidatus Cryosericaceae</taxon>
        <taxon>Candidatus Cryosericum</taxon>
    </lineage>
</organism>
<dbReference type="EMBL" id="QXIS01000035">
    <property type="protein sequence ID" value="RIE05558.1"/>
    <property type="molecule type" value="Genomic_DNA"/>
</dbReference>
<dbReference type="InterPro" id="IPR010282">
    <property type="entry name" value="Uncharacterised_HutD/Ves"/>
</dbReference>
<keyword evidence="2" id="KW-1185">Reference proteome</keyword>
<comment type="caution">
    <text evidence="1">The sequence shown here is derived from an EMBL/GenBank/DDBJ whole genome shotgun (WGS) entry which is preliminary data.</text>
</comment>
<sequence length="213" mass="23738">MREDMAYAVELVRQDQQHTSTWNGGTTTEIAIYPKNAVYSRRDFMWRISSANVESEESEFTSLPGTWRLIMVLEGDMTLGHEHHHSVRLRPFQQDAFAGDWMTRSRGTARDFNIMLSAACTGQMQAVSVQGQSGLAIPGETLQKRDEGKKAVHVVYGVDGTIVASAGTDETWRINTGDALLLTTDHQGATKSVRLLNQDNAPVHVLLATIWYE</sequence>
<dbReference type="Gene3D" id="2.60.120.10">
    <property type="entry name" value="Jelly Rolls"/>
    <property type="match status" value="1"/>
</dbReference>
<dbReference type="RefSeq" id="WP_119089645.1">
    <property type="nucleotide sequence ID" value="NZ_QXIS01000035.1"/>
</dbReference>
<gene>
    <name evidence="1" type="ORF">SMC7_07045</name>
</gene>
<dbReference type="PANTHER" id="PTHR37943:SF1">
    <property type="entry name" value="PROTEIN VES"/>
    <property type="match status" value="1"/>
</dbReference>
<dbReference type="OrthoDB" id="9786443at2"/>
<dbReference type="Pfam" id="PF05962">
    <property type="entry name" value="HutD"/>
    <property type="match status" value="1"/>
</dbReference>